<organism evidence="1 2">
    <name type="scientific">Cnephaeus nilssonii</name>
    <name type="common">Northern bat</name>
    <name type="synonym">Eptesicus nilssonii</name>
    <dbReference type="NCBI Taxonomy" id="3371016"/>
    <lineage>
        <taxon>Eukaryota</taxon>
        <taxon>Metazoa</taxon>
        <taxon>Chordata</taxon>
        <taxon>Craniata</taxon>
        <taxon>Vertebrata</taxon>
        <taxon>Euteleostomi</taxon>
        <taxon>Mammalia</taxon>
        <taxon>Eutheria</taxon>
        <taxon>Laurasiatheria</taxon>
        <taxon>Chiroptera</taxon>
        <taxon>Yangochiroptera</taxon>
        <taxon>Vespertilionidae</taxon>
        <taxon>Cnephaeus</taxon>
    </lineage>
</organism>
<evidence type="ECO:0000313" key="1">
    <source>
        <dbReference type="EMBL" id="KAK1334683.1"/>
    </source>
</evidence>
<gene>
    <name evidence="1" type="ORF">QTO34_005691</name>
</gene>
<dbReference type="Proteomes" id="UP001177744">
    <property type="component" value="Unassembled WGS sequence"/>
</dbReference>
<dbReference type="AlphaFoldDB" id="A0AA40HNV5"/>
<name>A0AA40HNV5_CNENI</name>
<comment type="caution">
    <text evidence="1">The sequence shown here is derived from an EMBL/GenBank/DDBJ whole genome shotgun (WGS) entry which is preliminary data.</text>
</comment>
<dbReference type="EMBL" id="JAULJE010000015">
    <property type="protein sequence ID" value="KAK1334683.1"/>
    <property type="molecule type" value="Genomic_DNA"/>
</dbReference>
<reference evidence="1" key="1">
    <citation type="submission" date="2023-06" db="EMBL/GenBank/DDBJ databases">
        <title>Reference genome for the Northern bat (Eptesicus nilssonii), a most northern bat species.</title>
        <authorList>
            <person name="Laine V.N."/>
            <person name="Pulliainen A.T."/>
            <person name="Lilley T.M."/>
        </authorList>
    </citation>
    <scope>NUCLEOTIDE SEQUENCE</scope>
    <source>
        <strain evidence="1">BLF_Eptnil</strain>
        <tissue evidence="1">Kidney</tissue>
    </source>
</reference>
<proteinExistence type="predicted"/>
<protein>
    <submittedName>
        <fullName evidence="1">Uncharacterized protein</fullName>
    </submittedName>
</protein>
<keyword evidence="2" id="KW-1185">Reference proteome</keyword>
<evidence type="ECO:0000313" key="2">
    <source>
        <dbReference type="Proteomes" id="UP001177744"/>
    </source>
</evidence>
<sequence>MAGDLGAQQGAVDLGERTRALAAVACCVDKDPWAPGSAACSPWAPVAVHSEPRADPACPRAHRCNAQTARARAALHAGATRPTHQLATCVATCVQLEAGQ</sequence>
<accession>A0AA40HNV5</accession>